<dbReference type="EMBL" id="WOCE01000007">
    <property type="protein sequence ID" value="KAE9610985.1"/>
    <property type="molecule type" value="Genomic_DNA"/>
</dbReference>
<evidence type="ECO:0000313" key="3">
    <source>
        <dbReference type="Proteomes" id="UP000447434"/>
    </source>
</evidence>
<dbReference type="Proteomes" id="UP000447434">
    <property type="component" value="Chromosome 7"/>
</dbReference>
<keyword evidence="3" id="KW-1185">Reference proteome</keyword>
<accession>A0A6A4Q9T7</accession>
<evidence type="ECO:0000256" key="1">
    <source>
        <dbReference type="SAM" id="Phobius"/>
    </source>
</evidence>
<dbReference type="AlphaFoldDB" id="A0A6A4Q9T7"/>
<keyword evidence="1" id="KW-1133">Transmembrane helix</keyword>
<proteinExistence type="predicted"/>
<organism evidence="2 3">
    <name type="scientific">Lupinus albus</name>
    <name type="common">White lupine</name>
    <name type="synonym">Lupinus termis</name>
    <dbReference type="NCBI Taxonomy" id="3870"/>
    <lineage>
        <taxon>Eukaryota</taxon>
        <taxon>Viridiplantae</taxon>
        <taxon>Streptophyta</taxon>
        <taxon>Embryophyta</taxon>
        <taxon>Tracheophyta</taxon>
        <taxon>Spermatophyta</taxon>
        <taxon>Magnoliopsida</taxon>
        <taxon>eudicotyledons</taxon>
        <taxon>Gunneridae</taxon>
        <taxon>Pentapetalae</taxon>
        <taxon>rosids</taxon>
        <taxon>fabids</taxon>
        <taxon>Fabales</taxon>
        <taxon>Fabaceae</taxon>
        <taxon>Papilionoideae</taxon>
        <taxon>50 kb inversion clade</taxon>
        <taxon>genistoids sensu lato</taxon>
        <taxon>core genistoids</taxon>
        <taxon>Genisteae</taxon>
        <taxon>Lupinus</taxon>
    </lineage>
</organism>
<feature type="transmembrane region" description="Helical" evidence="1">
    <location>
        <begin position="112"/>
        <end position="135"/>
    </location>
</feature>
<protein>
    <submittedName>
        <fullName evidence="2">Uncharacterized protein</fullName>
    </submittedName>
</protein>
<keyword evidence="1" id="KW-0812">Transmembrane</keyword>
<reference evidence="3" key="1">
    <citation type="journal article" date="2020" name="Nat. Commun.">
        <title>Genome sequence of the cluster root forming white lupin.</title>
        <authorList>
            <person name="Hufnagel B."/>
            <person name="Marques A."/>
            <person name="Soriano A."/>
            <person name="Marques L."/>
            <person name="Divol F."/>
            <person name="Doumas P."/>
            <person name="Sallet E."/>
            <person name="Mancinotti D."/>
            <person name="Carrere S."/>
            <person name="Marande W."/>
            <person name="Arribat S."/>
            <person name="Keller J."/>
            <person name="Huneau C."/>
            <person name="Blein T."/>
            <person name="Aime D."/>
            <person name="Laguerre M."/>
            <person name="Taylor J."/>
            <person name="Schubert V."/>
            <person name="Nelson M."/>
            <person name="Geu-Flores F."/>
            <person name="Crespi M."/>
            <person name="Gallardo-Guerrero K."/>
            <person name="Delaux P.-M."/>
            <person name="Salse J."/>
            <person name="Berges H."/>
            <person name="Guyot R."/>
            <person name="Gouzy J."/>
            <person name="Peret B."/>
        </authorList>
    </citation>
    <scope>NUCLEOTIDE SEQUENCE [LARGE SCALE GENOMIC DNA]</scope>
    <source>
        <strain evidence="3">cv. Amiga</strain>
    </source>
</reference>
<keyword evidence="1" id="KW-0472">Membrane</keyword>
<comment type="caution">
    <text evidence="2">The sequence shown here is derived from an EMBL/GenBank/DDBJ whole genome shotgun (WGS) entry which is preliminary data.</text>
</comment>
<evidence type="ECO:0000313" key="2">
    <source>
        <dbReference type="EMBL" id="KAE9610985.1"/>
    </source>
</evidence>
<name>A0A6A4Q9T7_LUPAL</name>
<gene>
    <name evidence="2" type="ORF">Lalb_Chr07g0192851</name>
</gene>
<sequence length="136" mass="15178">MYKNKQTKKTQKSCLPLTVGSRRGCFPPSNNVTYLRTFLASSPLPTTTVVPRRPSNRNRTGGEPVTGSYRMSTMILHAPSPCSICFQAPPVASRRRQWPPGRSYGSCSPHGVCSLFLDIAIWFLTFFNFQLSIYVG</sequence>